<dbReference type="PANTHER" id="PTHR22642">
    <property type="entry name" value="IMIDAZOLONEPROPIONASE"/>
    <property type="match status" value="1"/>
</dbReference>
<dbReference type="Gene3D" id="3.20.20.140">
    <property type="entry name" value="Metal-dependent hydrolases"/>
    <property type="match status" value="1"/>
</dbReference>
<dbReference type="EMBL" id="JACHNU010000001">
    <property type="protein sequence ID" value="MBB4660675.1"/>
    <property type="molecule type" value="Genomic_DNA"/>
</dbReference>
<accession>A0A840I8M5</accession>
<dbReference type="Gene3D" id="3.10.310.70">
    <property type="match status" value="1"/>
</dbReference>
<reference evidence="2 3" key="1">
    <citation type="submission" date="2020-08" db="EMBL/GenBank/DDBJ databases">
        <title>Genomic Encyclopedia of Archaeal and Bacterial Type Strains, Phase II (KMG-II): from individual species to whole genera.</title>
        <authorList>
            <person name="Goeker M."/>
        </authorList>
    </citation>
    <scope>NUCLEOTIDE SEQUENCE [LARGE SCALE GENOMIC DNA]</scope>
    <source>
        <strain evidence="2 3">DSM 23288</strain>
    </source>
</reference>
<feature type="domain" description="Amidohydrolase 3" evidence="1">
    <location>
        <begin position="90"/>
        <end position="576"/>
    </location>
</feature>
<dbReference type="SUPFAM" id="SSF51338">
    <property type="entry name" value="Composite domain of metallo-dependent hydrolases"/>
    <property type="match status" value="1"/>
</dbReference>
<proteinExistence type="predicted"/>
<protein>
    <recommendedName>
        <fullName evidence="1">Amidohydrolase 3 domain-containing protein</fullName>
    </recommendedName>
</protein>
<dbReference type="InterPro" id="IPR032466">
    <property type="entry name" value="Metal_Hydrolase"/>
</dbReference>
<dbReference type="InterPro" id="IPR006311">
    <property type="entry name" value="TAT_signal"/>
</dbReference>
<dbReference type="CDD" id="cd01300">
    <property type="entry name" value="YtcJ_like"/>
    <property type="match status" value="1"/>
</dbReference>
<organism evidence="2 3">
    <name type="scientific">Conexibacter arvalis</name>
    <dbReference type="NCBI Taxonomy" id="912552"/>
    <lineage>
        <taxon>Bacteria</taxon>
        <taxon>Bacillati</taxon>
        <taxon>Actinomycetota</taxon>
        <taxon>Thermoleophilia</taxon>
        <taxon>Solirubrobacterales</taxon>
        <taxon>Conexibacteraceae</taxon>
        <taxon>Conexibacter</taxon>
    </lineage>
</organism>
<comment type="caution">
    <text evidence="2">The sequence shown here is derived from an EMBL/GenBank/DDBJ whole genome shotgun (WGS) entry which is preliminary data.</text>
</comment>
<dbReference type="InterPro" id="IPR033932">
    <property type="entry name" value="YtcJ-like"/>
</dbReference>
<evidence type="ECO:0000259" key="1">
    <source>
        <dbReference type="Pfam" id="PF07969"/>
    </source>
</evidence>
<dbReference type="Pfam" id="PF07969">
    <property type="entry name" value="Amidohydro_3"/>
    <property type="match status" value="1"/>
</dbReference>
<gene>
    <name evidence="2" type="ORF">BDZ31_000248</name>
</gene>
<dbReference type="SUPFAM" id="SSF51556">
    <property type="entry name" value="Metallo-dependent hydrolases"/>
    <property type="match status" value="1"/>
</dbReference>
<dbReference type="Gene3D" id="2.30.40.10">
    <property type="entry name" value="Urease, subunit C, domain 1"/>
    <property type="match status" value="1"/>
</dbReference>
<dbReference type="InterPro" id="IPR011059">
    <property type="entry name" value="Metal-dep_hydrolase_composite"/>
</dbReference>
<dbReference type="InterPro" id="IPR013108">
    <property type="entry name" value="Amidohydro_3"/>
</dbReference>
<evidence type="ECO:0000313" key="3">
    <source>
        <dbReference type="Proteomes" id="UP000585272"/>
    </source>
</evidence>
<evidence type="ECO:0000313" key="2">
    <source>
        <dbReference type="EMBL" id="MBB4660675.1"/>
    </source>
</evidence>
<dbReference type="AlphaFoldDB" id="A0A840I8M5"/>
<keyword evidence="3" id="KW-1185">Reference proteome</keyword>
<dbReference type="PANTHER" id="PTHR22642:SF2">
    <property type="entry name" value="PROTEIN LONG AFTER FAR-RED 3"/>
    <property type="match status" value="1"/>
</dbReference>
<sequence length="623" mass="65757">MNSAFDRRQFIKGAAAFGAAGLLGADEALAARRARRRRPARTADLLIVNGSVLCLDRRFTVTEAVALRGGSVLATGRTRDLRRLATRRTQVIDARGGTVMPGINDSHLHFSGFGLSLPPANLPVDTATIDELAAAVRDAASAAGPGESWIRGGGWNENRIGRAPTRHDLDAVSGEHPVILTSFDYHAVAVNSKALRLAGVTRDTVPPPGGVIEKDADGEPTGVLREGAAGLVRRIVPAFTPKEVSDSLVSGLGYLHSIGITSLTDPGIDVGTLALMRRLVREGRLPVRLNVLLSAGASLDSARAALAAYRPLRGVDARRLRVAGMKVFADGIPTAAQTAWLKQPYLDGRNGSLTVAGATPAEQLATLESIIRLAHRSGMQIGTHATGDAAIEAVVRAYVRAMRAHRRRDPRHYVIHADLTPRATLRTMAKHGIGANMNASIKYLLGRTLDGVIGPERTDWQWPYRSALDAGVCVSTASDAPVTPPDWRQGVASAVLRRGQFGGVAGTAERITLREAIRTCTSTPAWQDRAETWKGTLQPGRAADVIVLDGDLLKSGAAKATDLDVTTTIVAGEVVHERRGSRRAAAAQAGLARTAGSAAHGRACLEAGGCCCTLTREILAGNV</sequence>
<name>A0A840I8M5_9ACTN</name>
<dbReference type="RefSeq" id="WP_183338202.1">
    <property type="nucleotide sequence ID" value="NZ_JACHNU010000001.1"/>
</dbReference>
<dbReference type="Proteomes" id="UP000585272">
    <property type="component" value="Unassembled WGS sequence"/>
</dbReference>
<dbReference type="PROSITE" id="PS51318">
    <property type="entry name" value="TAT"/>
    <property type="match status" value="1"/>
</dbReference>
<dbReference type="GO" id="GO:0016810">
    <property type="term" value="F:hydrolase activity, acting on carbon-nitrogen (but not peptide) bonds"/>
    <property type="evidence" value="ECO:0007669"/>
    <property type="project" value="InterPro"/>
</dbReference>